<dbReference type="InterPro" id="IPR050491">
    <property type="entry name" value="AmpC-like"/>
</dbReference>
<organism evidence="2 3">
    <name type="scientific">Cryptosporangium japonicum</name>
    <dbReference type="NCBI Taxonomy" id="80872"/>
    <lineage>
        <taxon>Bacteria</taxon>
        <taxon>Bacillati</taxon>
        <taxon>Actinomycetota</taxon>
        <taxon>Actinomycetes</taxon>
        <taxon>Cryptosporangiales</taxon>
        <taxon>Cryptosporangiaceae</taxon>
        <taxon>Cryptosporangium</taxon>
    </lineage>
</organism>
<comment type="caution">
    <text evidence="2">The sequence shown here is derived from an EMBL/GenBank/DDBJ whole genome shotgun (WGS) entry which is preliminary data.</text>
</comment>
<dbReference type="Pfam" id="PF00144">
    <property type="entry name" value="Beta-lactamase"/>
    <property type="match status" value="1"/>
</dbReference>
<evidence type="ECO:0000313" key="2">
    <source>
        <dbReference type="EMBL" id="GAA0278968.1"/>
    </source>
</evidence>
<dbReference type="InterPro" id="IPR049511">
    <property type="entry name" value="PGH-like_rpt"/>
</dbReference>
<dbReference type="PANTHER" id="PTHR46825">
    <property type="entry name" value="D-ALANYL-D-ALANINE-CARBOXYPEPTIDASE/ENDOPEPTIDASE AMPH"/>
    <property type="match status" value="1"/>
</dbReference>
<dbReference type="PANTHER" id="PTHR46825:SF9">
    <property type="entry name" value="BETA-LACTAMASE-RELATED DOMAIN-CONTAINING PROTEIN"/>
    <property type="match status" value="1"/>
</dbReference>
<dbReference type="InterPro" id="IPR001466">
    <property type="entry name" value="Beta-lactam-related"/>
</dbReference>
<feature type="domain" description="Beta-lactamase-related" evidence="1">
    <location>
        <begin position="272"/>
        <end position="616"/>
    </location>
</feature>
<protein>
    <recommendedName>
        <fullName evidence="1">Beta-lactamase-related domain-containing protein</fullName>
    </recommendedName>
</protein>
<name>A0ABP3EU46_9ACTN</name>
<evidence type="ECO:0000259" key="1">
    <source>
        <dbReference type="Pfam" id="PF00144"/>
    </source>
</evidence>
<accession>A0ABP3EU46</accession>
<sequence>MAGSQYGKAQVHYDLTSDEYSAVHDRFVRGHRVVDLRGYLVGTEDRYAVVYEPDASTVRWWSHPRLDPDGLEATKADHLAEGRRPVLFTGYASSAGRSFAGVWDDVPGPQRSLHYDQPIDAFRTHEARARRREKRVVDLSAYRHVVPTERSLFSTIWDDDDGRTDWMLTGPSDSPRAQAEFDRHSAAGWSVVRSSGWSGPDGVRYVTLWERVASTFVAVHGWDRPALERDLAAHQADGLRPEQLGPYPVDSPPVARYTPIWRRRDADVVVPALVAEFARGYGLPAVSLAIARGDQVIYTHGHGELVQPEGPGLGSDLVVPGVGTIPEPVITPARPVDPDGTLFRIASVSKTITAAAVLRLVERGTIGLDDQPFAARGALAAFAPTPADSRLRDIRVRHLLQHGAGGWPNDGDDPMWSHRELSTDDLVRTVLAETPLDTDPGTAYAYSNFGYCLLGRLIEAVTGRTYAQHVREDLLRACGVTGMLTARDAPPNGDIIRCYPAPGDEDPYRIRIDRMDAHGGWLATAVDVLRFAVRVDGSGPDVLDPSSVAFMTTPSGLAGNSGYGAGWTTSDDDDAEPGVGFHSGVLPGATGLLQRAPDGLTAVVLTNTNVRHDTPDRTTDTLAGLFRLLARIRGQVDYW</sequence>
<gene>
    <name evidence="2" type="ORF">GCM10009539_78470</name>
</gene>
<dbReference type="EMBL" id="BAAAGX010000041">
    <property type="protein sequence ID" value="GAA0278968.1"/>
    <property type="molecule type" value="Genomic_DNA"/>
</dbReference>
<dbReference type="Gene3D" id="3.40.710.10">
    <property type="entry name" value="DD-peptidase/beta-lactamase superfamily"/>
    <property type="match status" value="1"/>
</dbReference>
<dbReference type="InterPro" id="IPR012338">
    <property type="entry name" value="Beta-lactam/transpept-like"/>
</dbReference>
<reference evidence="3" key="1">
    <citation type="journal article" date="2019" name="Int. J. Syst. Evol. Microbiol.">
        <title>The Global Catalogue of Microorganisms (GCM) 10K type strain sequencing project: providing services to taxonomists for standard genome sequencing and annotation.</title>
        <authorList>
            <consortium name="The Broad Institute Genomics Platform"/>
            <consortium name="The Broad Institute Genome Sequencing Center for Infectious Disease"/>
            <person name="Wu L."/>
            <person name="Ma J."/>
        </authorList>
    </citation>
    <scope>NUCLEOTIDE SEQUENCE [LARGE SCALE GENOMIC DNA]</scope>
    <source>
        <strain evidence="3">JCM 10425</strain>
    </source>
</reference>
<dbReference type="RefSeq" id="WP_344654041.1">
    <property type="nucleotide sequence ID" value="NZ_BAAAGX010000041.1"/>
</dbReference>
<dbReference type="Proteomes" id="UP001500967">
    <property type="component" value="Unassembled WGS sequence"/>
</dbReference>
<keyword evidence="3" id="KW-1185">Reference proteome</keyword>
<dbReference type="Pfam" id="PF17660">
    <property type="entry name" value="BTRD1"/>
    <property type="match status" value="3"/>
</dbReference>
<dbReference type="PROSITE" id="PS00146">
    <property type="entry name" value="BETA_LACTAMASE_A"/>
    <property type="match status" value="1"/>
</dbReference>
<dbReference type="InterPro" id="IPR023650">
    <property type="entry name" value="Beta-lactam_class-A_AS"/>
</dbReference>
<proteinExistence type="predicted"/>
<dbReference type="SUPFAM" id="SSF56601">
    <property type="entry name" value="beta-lactamase/transpeptidase-like"/>
    <property type="match status" value="1"/>
</dbReference>
<evidence type="ECO:0000313" key="3">
    <source>
        <dbReference type="Proteomes" id="UP001500967"/>
    </source>
</evidence>